<keyword evidence="3 6" id="KW-0238">DNA-binding</keyword>
<dbReference type="Gene3D" id="3.40.190.10">
    <property type="entry name" value="Periplasmic binding protein-like II"/>
    <property type="match status" value="2"/>
</dbReference>
<evidence type="ECO:0000256" key="1">
    <source>
        <dbReference type="ARBA" id="ARBA00009437"/>
    </source>
</evidence>
<dbReference type="InterPro" id="IPR058163">
    <property type="entry name" value="LysR-type_TF_proteobact-type"/>
</dbReference>
<evidence type="ECO:0000313" key="7">
    <source>
        <dbReference type="Proteomes" id="UP000549457"/>
    </source>
</evidence>
<dbReference type="PANTHER" id="PTHR30537:SF3">
    <property type="entry name" value="TRANSCRIPTIONAL REGULATORY PROTEIN"/>
    <property type="match status" value="1"/>
</dbReference>
<dbReference type="InterPro" id="IPR005119">
    <property type="entry name" value="LysR_subst-bd"/>
</dbReference>
<keyword evidence="2" id="KW-0805">Transcription regulation</keyword>
<accession>A0A840SG35</accession>
<dbReference type="GO" id="GO:0006351">
    <property type="term" value="P:DNA-templated transcription"/>
    <property type="evidence" value="ECO:0007669"/>
    <property type="project" value="TreeGrafter"/>
</dbReference>
<dbReference type="PANTHER" id="PTHR30537">
    <property type="entry name" value="HTH-TYPE TRANSCRIPTIONAL REGULATOR"/>
    <property type="match status" value="1"/>
</dbReference>
<evidence type="ECO:0000259" key="5">
    <source>
        <dbReference type="PROSITE" id="PS50931"/>
    </source>
</evidence>
<comment type="similarity">
    <text evidence="1">Belongs to the LysR transcriptional regulatory family.</text>
</comment>
<organism evidence="6 7">
    <name type="scientific">Amaricoccus macauensis</name>
    <dbReference type="NCBI Taxonomy" id="57001"/>
    <lineage>
        <taxon>Bacteria</taxon>
        <taxon>Pseudomonadati</taxon>
        <taxon>Pseudomonadota</taxon>
        <taxon>Alphaproteobacteria</taxon>
        <taxon>Rhodobacterales</taxon>
        <taxon>Paracoccaceae</taxon>
        <taxon>Amaricoccus</taxon>
    </lineage>
</organism>
<dbReference type="Proteomes" id="UP000549457">
    <property type="component" value="Unassembled WGS sequence"/>
</dbReference>
<dbReference type="GO" id="GO:0043565">
    <property type="term" value="F:sequence-specific DNA binding"/>
    <property type="evidence" value="ECO:0007669"/>
    <property type="project" value="TreeGrafter"/>
</dbReference>
<dbReference type="AlphaFoldDB" id="A0A840SG35"/>
<gene>
    <name evidence="6" type="ORF">HNP73_001855</name>
</gene>
<dbReference type="PROSITE" id="PS50931">
    <property type="entry name" value="HTH_LYSR"/>
    <property type="match status" value="1"/>
</dbReference>
<name>A0A840SG35_9RHOB</name>
<evidence type="ECO:0000256" key="4">
    <source>
        <dbReference type="ARBA" id="ARBA00023163"/>
    </source>
</evidence>
<feature type="domain" description="HTH lysR-type" evidence="5">
    <location>
        <begin position="1"/>
        <end position="34"/>
    </location>
</feature>
<evidence type="ECO:0000313" key="6">
    <source>
        <dbReference type="EMBL" id="MBB5221919.1"/>
    </source>
</evidence>
<dbReference type="Pfam" id="PF03466">
    <property type="entry name" value="LysR_substrate"/>
    <property type="match status" value="1"/>
</dbReference>
<keyword evidence="4" id="KW-0804">Transcription</keyword>
<evidence type="ECO:0000256" key="2">
    <source>
        <dbReference type="ARBA" id="ARBA00023015"/>
    </source>
</evidence>
<reference evidence="6 7" key="1">
    <citation type="submission" date="2020-08" db="EMBL/GenBank/DDBJ databases">
        <title>Genomic Encyclopedia of Type Strains, Phase IV (KMG-IV): sequencing the most valuable type-strain genomes for metagenomic binning, comparative biology and taxonomic classification.</title>
        <authorList>
            <person name="Goeker M."/>
        </authorList>
    </citation>
    <scope>NUCLEOTIDE SEQUENCE [LARGE SCALE GENOMIC DNA]</scope>
    <source>
        <strain evidence="6 7">DSM 101730</strain>
    </source>
</reference>
<comment type="caution">
    <text evidence="6">The sequence shown here is derived from an EMBL/GenBank/DDBJ whole genome shotgun (WGS) entry which is preliminary data.</text>
</comment>
<keyword evidence="7" id="KW-1185">Reference proteome</keyword>
<sequence>MQIDETTVGRRLTRLESDAGAKLFEAIDGVRRPTGTCRAILRQLDEMEKAADDIRRILREGDQAQRILRLSTIAAIAEYWLAPELPTLLAEHPELTLRIETSDRNIDMSRWEADFALRLGRPARGAFLMRRVGQIGFSRVGPRGRIPRHAMLLAYPEPLDQTPEMDALRAIAGDREPRVETSDLNLMRALVLSGKGVAVLPDPLVRDLAADAAIEVTPLPIRREVWLLSQAHLRDDSLARAVAEWCASLFTARDGEPDLQPKDDIA</sequence>
<dbReference type="InterPro" id="IPR000847">
    <property type="entry name" value="LysR_HTH_N"/>
</dbReference>
<protein>
    <submittedName>
        <fullName evidence="6">DNA-binding transcriptional LysR family regulator</fullName>
    </submittedName>
</protein>
<evidence type="ECO:0000256" key="3">
    <source>
        <dbReference type="ARBA" id="ARBA00023125"/>
    </source>
</evidence>
<dbReference type="GO" id="GO:0003700">
    <property type="term" value="F:DNA-binding transcription factor activity"/>
    <property type="evidence" value="ECO:0007669"/>
    <property type="project" value="InterPro"/>
</dbReference>
<dbReference type="EMBL" id="JACHFM010000002">
    <property type="protein sequence ID" value="MBB5221919.1"/>
    <property type="molecule type" value="Genomic_DNA"/>
</dbReference>
<dbReference type="SUPFAM" id="SSF53850">
    <property type="entry name" value="Periplasmic binding protein-like II"/>
    <property type="match status" value="1"/>
</dbReference>
<proteinExistence type="inferred from homology"/>